<organism evidence="7 8">
    <name type="scientific">Mucilaginibacter corticis</name>
    <dbReference type="NCBI Taxonomy" id="2597670"/>
    <lineage>
        <taxon>Bacteria</taxon>
        <taxon>Pseudomonadati</taxon>
        <taxon>Bacteroidota</taxon>
        <taxon>Sphingobacteriia</taxon>
        <taxon>Sphingobacteriales</taxon>
        <taxon>Sphingobacteriaceae</taxon>
        <taxon>Mucilaginibacter</taxon>
    </lineage>
</organism>
<keyword evidence="6" id="KW-0812">Transmembrane</keyword>
<dbReference type="InterPro" id="IPR001563">
    <property type="entry name" value="Peptidase_S10"/>
</dbReference>
<evidence type="ECO:0000256" key="4">
    <source>
        <dbReference type="ARBA" id="ARBA00022801"/>
    </source>
</evidence>
<proteinExistence type="predicted"/>
<keyword evidence="5" id="KW-0325">Glycoprotein</keyword>
<dbReference type="InterPro" id="IPR029058">
    <property type="entry name" value="AB_hydrolase_fold"/>
</dbReference>
<name>A0A556MU80_9SPHI</name>
<keyword evidence="4" id="KW-0378">Hydrolase</keyword>
<keyword evidence="3" id="KW-0732">Signal</keyword>
<dbReference type="Proteomes" id="UP000318733">
    <property type="component" value="Unassembled WGS sequence"/>
</dbReference>
<reference evidence="7 8" key="1">
    <citation type="submission" date="2019-07" db="EMBL/GenBank/DDBJ databases">
        <authorList>
            <person name="Huq M.A."/>
        </authorList>
    </citation>
    <scope>NUCLEOTIDE SEQUENCE [LARGE SCALE GENOMIC DNA]</scope>
    <source>
        <strain evidence="7 8">MAH-19</strain>
    </source>
</reference>
<protein>
    <submittedName>
        <fullName evidence="7">Peptidase S10</fullName>
    </submittedName>
</protein>
<sequence length="514" mass="57215">MSTSHRQPSKRLISLINHPHNSLKSNLVLLVFIAAVTLLFSSWGNARYSMGGYNAGQLAITDHVLHTGKNVLNYKATTGYMPLVDKQSKPLANIFYVAYTAGNATDNTRPVTFVFNGGPGSAAIWLHMGSFGPVRVLFKNDKGDAPEKSEAYADNPYSWLGFTDLVFIDPVATGYSRAQEDVNVKQFYSYKNDVASIGEFIRLYLEKNNRQNSPKFLAGESYGAVRAIGLAEYLQDNYKVTLNGITLISPALNYQLIKFNDTNQQPYSYYLPSYAAAAQYHHRLAPALQQLPVQQLVAKVTAFARGSYSLFLSEGNSAPESLTNKVIDSLHYFTGLSEETLRRAHGRITDNQFCRALLRSDSLTIGTFDSRFTGAAANADPSENNLRGLFTHAFNNYIVNGLQYQNNLPYKATVAIGDWDYGTRKTNSYLDISETLKKVMVQNPLLKINIAAGYYDLATPVNTTAYVIDHLGLSPQLRGNISIDHYESGHMIYISKTANHQFRQNAEKFYQTAL</sequence>
<dbReference type="Gene3D" id="3.40.50.1820">
    <property type="entry name" value="alpha/beta hydrolase"/>
    <property type="match status" value="1"/>
</dbReference>
<evidence type="ECO:0000256" key="1">
    <source>
        <dbReference type="ARBA" id="ARBA00022645"/>
    </source>
</evidence>
<evidence type="ECO:0000313" key="7">
    <source>
        <dbReference type="EMBL" id="TSJ43504.1"/>
    </source>
</evidence>
<keyword evidence="6" id="KW-1133">Transmembrane helix</keyword>
<dbReference type="RefSeq" id="WP_144247070.1">
    <property type="nucleotide sequence ID" value="NZ_VLPK01000001.1"/>
</dbReference>
<dbReference type="PANTHER" id="PTHR11802">
    <property type="entry name" value="SERINE PROTEASE FAMILY S10 SERINE CARBOXYPEPTIDASE"/>
    <property type="match status" value="1"/>
</dbReference>
<dbReference type="PANTHER" id="PTHR11802:SF3">
    <property type="entry name" value="RETINOID-INDUCIBLE SERINE CARBOXYPEPTIDASE"/>
    <property type="match status" value="1"/>
</dbReference>
<keyword evidence="1" id="KW-0121">Carboxypeptidase</keyword>
<evidence type="ECO:0000256" key="5">
    <source>
        <dbReference type="ARBA" id="ARBA00023180"/>
    </source>
</evidence>
<dbReference type="Pfam" id="PF00450">
    <property type="entry name" value="Peptidase_S10"/>
    <property type="match status" value="1"/>
</dbReference>
<dbReference type="EMBL" id="VLPK01000001">
    <property type="protein sequence ID" value="TSJ43504.1"/>
    <property type="molecule type" value="Genomic_DNA"/>
</dbReference>
<evidence type="ECO:0000313" key="8">
    <source>
        <dbReference type="Proteomes" id="UP000318733"/>
    </source>
</evidence>
<gene>
    <name evidence="7" type="ORF">FO440_04765</name>
</gene>
<keyword evidence="2" id="KW-0645">Protease</keyword>
<accession>A0A556MU80</accession>
<evidence type="ECO:0000256" key="2">
    <source>
        <dbReference type="ARBA" id="ARBA00022670"/>
    </source>
</evidence>
<dbReference type="GO" id="GO:0004185">
    <property type="term" value="F:serine-type carboxypeptidase activity"/>
    <property type="evidence" value="ECO:0007669"/>
    <property type="project" value="InterPro"/>
</dbReference>
<dbReference type="SUPFAM" id="SSF53474">
    <property type="entry name" value="alpha/beta-Hydrolases"/>
    <property type="match status" value="1"/>
</dbReference>
<comment type="caution">
    <text evidence="7">The sequence shown here is derived from an EMBL/GenBank/DDBJ whole genome shotgun (WGS) entry which is preliminary data.</text>
</comment>
<evidence type="ECO:0000256" key="6">
    <source>
        <dbReference type="SAM" id="Phobius"/>
    </source>
</evidence>
<feature type="transmembrane region" description="Helical" evidence="6">
    <location>
        <begin position="27"/>
        <end position="44"/>
    </location>
</feature>
<dbReference type="GO" id="GO:0006508">
    <property type="term" value="P:proteolysis"/>
    <property type="evidence" value="ECO:0007669"/>
    <property type="project" value="UniProtKB-KW"/>
</dbReference>
<dbReference type="OrthoDB" id="9770107at2"/>
<dbReference type="AlphaFoldDB" id="A0A556MU80"/>
<keyword evidence="8" id="KW-1185">Reference proteome</keyword>
<keyword evidence="6" id="KW-0472">Membrane</keyword>
<evidence type="ECO:0000256" key="3">
    <source>
        <dbReference type="ARBA" id="ARBA00022729"/>
    </source>
</evidence>